<feature type="compositionally biased region" description="Low complexity" evidence="2">
    <location>
        <begin position="245"/>
        <end position="256"/>
    </location>
</feature>
<dbReference type="CDD" id="cd04506">
    <property type="entry name" value="SGNH_hydrolase_YpmR_like"/>
    <property type="match status" value="1"/>
</dbReference>
<dbReference type="PANTHER" id="PTHR30383:SF27">
    <property type="entry name" value="SPORE GERMINATION LIPASE LIPC"/>
    <property type="match status" value="1"/>
</dbReference>
<dbReference type="AlphaFoldDB" id="R2PVV1"/>
<dbReference type="InterPro" id="IPR036514">
    <property type="entry name" value="SGNH_hydro_sf"/>
</dbReference>
<dbReference type="eggNOG" id="COG2755">
    <property type="taxonomic scope" value="Bacteria"/>
</dbReference>
<evidence type="ECO:0000259" key="3">
    <source>
        <dbReference type="Pfam" id="PF13472"/>
    </source>
</evidence>
<dbReference type="Proteomes" id="UP000013782">
    <property type="component" value="Unassembled WGS sequence"/>
</dbReference>
<evidence type="ECO:0000256" key="2">
    <source>
        <dbReference type="SAM" id="MobiDB-lite"/>
    </source>
</evidence>
<comment type="caution">
    <text evidence="4">The sequence shown here is derived from an EMBL/GenBank/DDBJ whole genome shotgun (WGS) entry which is preliminary data.</text>
</comment>
<dbReference type="PATRIC" id="fig|1158607.3.peg.4426"/>
<organism evidence="4 5">
    <name type="scientific">Enterococcus pallens ATCC BAA-351</name>
    <dbReference type="NCBI Taxonomy" id="1158607"/>
    <lineage>
        <taxon>Bacteria</taxon>
        <taxon>Bacillati</taxon>
        <taxon>Bacillota</taxon>
        <taxon>Bacilli</taxon>
        <taxon>Lactobacillales</taxon>
        <taxon>Enterococcaceae</taxon>
        <taxon>Enterococcus</taxon>
    </lineage>
</organism>
<keyword evidence="1" id="KW-0175">Coiled coil</keyword>
<dbReference type="OrthoDB" id="252349at2"/>
<dbReference type="EMBL" id="AJAQ01000045">
    <property type="protein sequence ID" value="EOH88627.1"/>
    <property type="molecule type" value="Genomic_DNA"/>
</dbReference>
<gene>
    <name evidence="4" type="ORF">UAU_04447</name>
</gene>
<dbReference type="PANTHER" id="PTHR30383">
    <property type="entry name" value="THIOESTERASE 1/PROTEASE 1/LYSOPHOSPHOLIPASE L1"/>
    <property type="match status" value="1"/>
</dbReference>
<feature type="domain" description="SGNH hydrolase-type esterase" evidence="3">
    <location>
        <begin position="51"/>
        <end position="277"/>
    </location>
</feature>
<feature type="region of interest" description="Disordered" evidence="2">
    <location>
        <begin position="227"/>
        <end position="263"/>
    </location>
</feature>
<evidence type="ECO:0000313" key="4">
    <source>
        <dbReference type="EMBL" id="EOH88627.1"/>
    </source>
</evidence>
<evidence type="ECO:0000256" key="1">
    <source>
        <dbReference type="SAM" id="Coils"/>
    </source>
</evidence>
<dbReference type="RefSeq" id="WP_010759383.1">
    <property type="nucleotide sequence ID" value="NZ_ASWD01000003.1"/>
</dbReference>
<dbReference type="HOGENOM" id="CLU_076859_1_0_9"/>
<dbReference type="InterPro" id="IPR051532">
    <property type="entry name" value="Ester_Hydrolysis_Enzymes"/>
</dbReference>
<name>R2PVV1_9ENTE</name>
<reference evidence="4 5" key="1">
    <citation type="submission" date="2013-02" db="EMBL/GenBank/DDBJ databases">
        <title>The Genome Sequence of Enterococcus pallens BAA-351.</title>
        <authorList>
            <consortium name="The Broad Institute Genome Sequencing Platform"/>
            <consortium name="The Broad Institute Genome Sequencing Center for Infectious Disease"/>
            <person name="Earl A.M."/>
            <person name="Gilmore M.S."/>
            <person name="Lebreton F."/>
            <person name="Walker B."/>
            <person name="Young S.K."/>
            <person name="Zeng Q."/>
            <person name="Gargeya S."/>
            <person name="Fitzgerald M."/>
            <person name="Haas B."/>
            <person name="Abouelleil A."/>
            <person name="Alvarado L."/>
            <person name="Arachchi H.M."/>
            <person name="Berlin A.M."/>
            <person name="Chapman S.B."/>
            <person name="Dewar J."/>
            <person name="Goldberg J."/>
            <person name="Griggs A."/>
            <person name="Gujja S."/>
            <person name="Hansen M."/>
            <person name="Howarth C."/>
            <person name="Imamovic A."/>
            <person name="Larimer J."/>
            <person name="McCowan C."/>
            <person name="Murphy C."/>
            <person name="Neiman D."/>
            <person name="Pearson M."/>
            <person name="Priest M."/>
            <person name="Roberts A."/>
            <person name="Saif S."/>
            <person name="Shea T."/>
            <person name="Sisk P."/>
            <person name="Sykes S."/>
            <person name="Wortman J."/>
            <person name="Nusbaum C."/>
            <person name="Birren B."/>
        </authorList>
    </citation>
    <scope>NUCLEOTIDE SEQUENCE [LARGE SCALE GENOMIC DNA]</scope>
    <source>
        <strain evidence="4 5">ATCC BAA-351</strain>
    </source>
</reference>
<proteinExistence type="predicted"/>
<dbReference type="GO" id="GO:0004622">
    <property type="term" value="F:phosphatidylcholine lysophospholipase activity"/>
    <property type="evidence" value="ECO:0007669"/>
    <property type="project" value="TreeGrafter"/>
</dbReference>
<keyword evidence="5" id="KW-1185">Reference proteome</keyword>
<accession>R2PVV1</accession>
<dbReference type="Gene3D" id="3.40.50.1110">
    <property type="entry name" value="SGNH hydrolase"/>
    <property type="match status" value="1"/>
</dbReference>
<dbReference type="Pfam" id="PF13472">
    <property type="entry name" value="Lipase_GDSL_2"/>
    <property type="match status" value="1"/>
</dbReference>
<dbReference type="SUPFAM" id="SSF52266">
    <property type="entry name" value="SGNH hydrolase"/>
    <property type="match status" value="1"/>
</dbReference>
<dbReference type="STRING" id="160454.RV10_GL000393"/>
<sequence length="299" mass="33529">MKKYVTPLIPVVTALLTFVCLSLLLPKAGSIIKAETSSESDNYKQTVHFVALGDSLTQGVGDETNRGGFVPLVADGLKNEYKLSTVQTENFGVSGERSDQILKRLNKDEELQRSLESADMITLTVGGNDLLQAFQKNITAKSAKKFNQPIKKYQKNVEKILTETRKLNKDAPIYILGIYNPYYLNFPDIKEMQTVVDNWNDATKELTEDTRNSFFVPVNDLLYKGLPEKSTKDSETADSSKESTETSAEQSTEGTTVKNNVLYDGDNFHPNNLGYQLMANAVKTEMMKSNDLWLLKERK</sequence>
<protein>
    <recommendedName>
        <fullName evidence="3">SGNH hydrolase-type esterase domain-containing protein</fullName>
    </recommendedName>
</protein>
<feature type="compositionally biased region" description="Basic and acidic residues" evidence="2">
    <location>
        <begin position="227"/>
        <end position="244"/>
    </location>
</feature>
<feature type="coiled-coil region" evidence="1">
    <location>
        <begin position="150"/>
        <end position="209"/>
    </location>
</feature>
<dbReference type="InterPro" id="IPR013830">
    <property type="entry name" value="SGNH_hydro"/>
</dbReference>
<evidence type="ECO:0000313" key="5">
    <source>
        <dbReference type="Proteomes" id="UP000013782"/>
    </source>
</evidence>